<dbReference type="Proteomes" id="UP000190140">
    <property type="component" value="Unassembled WGS sequence"/>
</dbReference>
<evidence type="ECO:0000313" key="2">
    <source>
        <dbReference type="Proteomes" id="UP000190140"/>
    </source>
</evidence>
<dbReference type="STRING" id="29349.CLOTH_00370"/>
<accession>A0A1V4IAT5</accession>
<dbReference type="RefSeq" id="WP_079410056.1">
    <property type="nucleotide sequence ID" value="NZ_MZGW01000001.1"/>
</dbReference>
<dbReference type="OrthoDB" id="9777242at2"/>
<protein>
    <submittedName>
        <fullName evidence="1">Uncharacterized protein</fullName>
    </submittedName>
</protein>
<keyword evidence="2" id="KW-1185">Reference proteome</keyword>
<sequence length="212" mass="25058">MSLFLAPIHYWLFNKIKLSEELEKSIIKSHEERFEGIVEVVNESKLKYGDFLSEKPLEEIIDLSNIHGWLQERIRITESRSSYLFKELYSKYGEESKKIVMDEVKKQSLESAKEVNIANSPNEVFDRLNNYILEGMPCDRINAITEQNNTEIVWQQDRCIHEENYKVAHGDIKYMYEIRDVWVKTFVENISPGYVYTVERNGSKSVHKIKIK</sequence>
<dbReference type="EMBL" id="MZGW01000001">
    <property type="protein sequence ID" value="OPJ56755.1"/>
    <property type="molecule type" value="Genomic_DNA"/>
</dbReference>
<reference evidence="1 2" key="1">
    <citation type="submission" date="2017-03" db="EMBL/GenBank/DDBJ databases">
        <title>Genome sequence of Clostridium thermoalcaliphilum DSM 7309.</title>
        <authorList>
            <person name="Poehlein A."/>
            <person name="Daniel R."/>
        </authorList>
    </citation>
    <scope>NUCLEOTIDE SEQUENCE [LARGE SCALE GENOMIC DNA]</scope>
    <source>
        <strain evidence="1 2">DSM 7309</strain>
    </source>
</reference>
<organism evidence="1 2">
    <name type="scientific">Alkalithermobacter paradoxus</name>
    <dbReference type="NCBI Taxonomy" id="29349"/>
    <lineage>
        <taxon>Bacteria</taxon>
        <taxon>Bacillati</taxon>
        <taxon>Bacillota</taxon>
        <taxon>Clostridia</taxon>
        <taxon>Peptostreptococcales</taxon>
        <taxon>Tepidibacteraceae</taxon>
        <taxon>Alkalithermobacter</taxon>
    </lineage>
</organism>
<proteinExistence type="predicted"/>
<gene>
    <name evidence="1" type="ORF">CLOTH_00370</name>
</gene>
<evidence type="ECO:0000313" key="1">
    <source>
        <dbReference type="EMBL" id="OPJ56755.1"/>
    </source>
</evidence>
<comment type="caution">
    <text evidence="1">The sequence shown here is derived from an EMBL/GenBank/DDBJ whole genome shotgun (WGS) entry which is preliminary data.</text>
</comment>
<name>A0A1V4IAT5_9FIRM</name>
<dbReference type="AlphaFoldDB" id="A0A1V4IAT5"/>